<dbReference type="Gene3D" id="1.20.5.170">
    <property type="match status" value="1"/>
</dbReference>
<keyword evidence="5" id="KW-0862">Zinc</keyword>
<dbReference type="FunFam" id="1.25.40.20:FF:000013">
    <property type="entry name" value="ARF GTPase-activating protein GIT1 isoform 1"/>
    <property type="match status" value="1"/>
</dbReference>
<keyword evidence="14" id="KW-1185">Reference proteome</keyword>
<dbReference type="InterPro" id="IPR038508">
    <property type="entry name" value="ArfGAP_dom_sf"/>
</dbReference>
<dbReference type="Pfam" id="PF08518">
    <property type="entry name" value="GIT_SHD"/>
    <property type="match status" value="2"/>
</dbReference>
<dbReference type="Bgee" id="ENSELUG00000002981">
    <property type="expression patterns" value="Expressed in head kidney and 15 other cell types or tissues"/>
</dbReference>
<evidence type="ECO:0000256" key="1">
    <source>
        <dbReference type="ARBA" id="ARBA00022468"/>
    </source>
</evidence>
<dbReference type="GO" id="GO:0008277">
    <property type="term" value="P:regulation of G protein-coupled receptor signaling pathway"/>
    <property type="evidence" value="ECO:0007669"/>
    <property type="project" value="TreeGrafter"/>
</dbReference>
<organism evidence="13 14">
    <name type="scientific">Esox lucius</name>
    <name type="common">Northern pike</name>
    <dbReference type="NCBI Taxonomy" id="8010"/>
    <lineage>
        <taxon>Eukaryota</taxon>
        <taxon>Metazoa</taxon>
        <taxon>Chordata</taxon>
        <taxon>Craniata</taxon>
        <taxon>Vertebrata</taxon>
        <taxon>Euteleostomi</taxon>
        <taxon>Actinopterygii</taxon>
        <taxon>Neopterygii</taxon>
        <taxon>Teleostei</taxon>
        <taxon>Protacanthopterygii</taxon>
        <taxon>Esociformes</taxon>
        <taxon>Esocidae</taxon>
        <taxon>Esox</taxon>
    </lineage>
</organism>
<dbReference type="SUPFAM" id="SSF57863">
    <property type="entry name" value="ArfGap/RecO-like zinc finger"/>
    <property type="match status" value="1"/>
</dbReference>
<dbReference type="GeneTree" id="ENSGT00940000156383"/>
<evidence type="ECO:0000256" key="9">
    <source>
        <dbReference type="PROSITE-ProRule" id="PRU00288"/>
    </source>
</evidence>
<keyword evidence="4 9" id="KW-0863">Zinc-finger</keyword>
<keyword evidence="7 10" id="KW-0175">Coiled coil</keyword>
<dbReference type="GO" id="GO:0007420">
    <property type="term" value="P:brain development"/>
    <property type="evidence" value="ECO:0007669"/>
    <property type="project" value="InterPro"/>
</dbReference>
<dbReference type="Pfam" id="PF16559">
    <property type="entry name" value="GIT_CC"/>
    <property type="match status" value="1"/>
</dbReference>
<feature type="region of interest" description="Disordered" evidence="11">
    <location>
        <begin position="476"/>
        <end position="503"/>
    </location>
</feature>
<evidence type="ECO:0000256" key="8">
    <source>
        <dbReference type="PROSITE-ProRule" id="PRU00023"/>
    </source>
</evidence>
<protein>
    <recommendedName>
        <fullName evidence="12">Arf-GAP domain-containing protein</fullName>
    </recommendedName>
</protein>
<evidence type="ECO:0000256" key="5">
    <source>
        <dbReference type="ARBA" id="ARBA00022833"/>
    </source>
</evidence>
<keyword evidence="3" id="KW-0677">Repeat</keyword>
<dbReference type="InterPro" id="IPR001164">
    <property type="entry name" value="ArfGAP_dom"/>
</dbReference>
<dbReference type="InterPro" id="IPR022018">
    <property type="entry name" value="GIT1_C"/>
</dbReference>
<evidence type="ECO:0000256" key="10">
    <source>
        <dbReference type="SAM" id="Coils"/>
    </source>
</evidence>
<dbReference type="Pfam" id="PF01412">
    <property type="entry name" value="ArfGap"/>
    <property type="match status" value="1"/>
</dbReference>
<feature type="compositionally biased region" description="Basic and acidic residues" evidence="11">
    <location>
        <begin position="394"/>
        <end position="403"/>
    </location>
</feature>
<evidence type="ECO:0000256" key="4">
    <source>
        <dbReference type="ARBA" id="ARBA00022771"/>
    </source>
</evidence>
<dbReference type="PROSITE" id="PS50115">
    <property type="entry name" value="ARFGAP"/>
    <property type="match status" value="1"/>
</dbReference>
<keyword evidence="1" id="KW-0343">GTPase activation</keyword>
<dbReference type="Gene3D" id="1.20.120.330">
    <property type="entry name" value="Nucleotidyltransferases domain 2"/>
    <property type="match status" value="1"/>
</dbReference>
<evidence type="ECO:0000313" key="13">
    <source>
        <dbReference type="Ensembl" id="ENSELUP00000049513.2"/>
    </source>
</evidence>
<evidence type="ECO:0000256" key="6">
    <source>
        <dbReference type="ARBA" id="ARBA00023043"/>
    </source>
</evidence>
<feature type="region of interest" description="Disordered" evidence="11">
    <location>
        <begin position="365"/>
        <end position="408"/>
    </location>
</feature>
<dbReference type="PROSITE" id="PS50297">
    <property type="entry name" value="ANK_REP_REGION"/>
    <property type="match status" value="1"/>
</dbReference>
<dbReference type="InterPro" id="IPR037278">
    <property type="entry name" value="ARFGAP/RecO"/>
</dbReference>
<dbReference type="InterPro" id="IPR032352">
    <property type="entry name" value="GIT1/2_CC"/>
</dbReference>
<dbReference type="GO" id="GO:0008270">
    <property type="term" value="F:zinc ion binding"/>
    <property type="evidence" value="ECO:0007669"/>
    <property type="project" value="UniProtKB-KW"/>
</dbReference>
<evidence type="ECO:0000256" key="2">
    <source>
        <dbReference type="ARBA" id="ARBA00022723"/>
    </source>
</evidence>
<feature type="domain" description="Arf-GAP" evidence="12">
    <location>
        <begin position="11"/>
        <end position="124"/>
    </location>
</feature>
<accession>A0A6Q2X7Y3</accession>
<dbReference type="FunFam" id="1.20.5.170:FF:000015">
    <property type="entry name" value="ARF GTPase-activating protein GIT2 isoform 1"/>
    <property type="match status" value="1"/>
</dbReference>
<dbReference type="PRINTS" id="PR00405">
    <property type="entry name" value="REVINTRACTNG"/>
</dbReference>
<dbReference type="Ensembl" id="ENSELUT00000055274.2">
    <property type="protein sequence ID" value="ENSELUP00000049513.2"/>
    <property type="gene ID" value="ENSELUG00000002981.3"/>
</dbReference>
<dbReference type="InterPro" id="IPR002110">
    <property type="entry name" value="Ankyrin_rpt"/>
</dbReference>
<evidence type="ECO:0000256" key="11">
    <source>
        <dbReference type="SAM" id="MobiDB-lite"/>
    </source>
</evidence>
<keyword evidence="2" id="KW-0479">Metal-binding</keyword>
<dbReference type="AlphaFoldDB" id="A0A6Q2X7Y3"/>
<dbReference type="Gene3D" id="1.10.220.150">
    <property type="entry name" value="Arf GTPase activating protein"/>
    <property type="match status" value="1"/>
</dbReference>
<name>A0A6Q2X7Y3_ESOLU</name>
<dbReference type="SMART" id="SM00555">
    <property type="entry name" value="GIT"/>
    <property type="match status" value="2"/>
</dbReference>
<dbReference type="InterPro" id="IPR047161">
    <property type="entry name" value="GIT-like"/>
</dbReference>
<gene>
    <name evidence="13" type="primary">GIT2</name>
</gene>
<dbReference type="SMART" id="SM00248">
    <property type="entry name" value="ANK"/>
    <property type="match status" value="3"/>
</dbReference>
<feature type="coiled-coil region" evidence="10">
    <location>
        <begin position="423"/>
        <end position="464"/>
    </location>
</feature>
<dbReference type="PANTHER" id="PTHR46097:SF4">
    <property type="entry name" value="ARF GTPASE-ACTIVATING PROTEIN GIT2"/>
    <property type="match status" value="1"/>
</dbReference>
<reference evidence="13" key="3">
    <citation type="submission" date="2025-08" db="UniProtKB">
        <authorList>
            <consortium name="Ensembl"/>
        </authorList>
    </citation>
    <scope>IDENTIFICATION</scope>
</reference>
<dbReference type="GO" id="GO:0005096">
    <property type="term" value="F:GTPase activator activity"/>
    <property type="evidence" value="ECO:0007669"/>
    <property type="project" value="UniProtKB-KW"/>
</dbReference>
<evidence type="ECO:0000256" key="3">
    <source>
        <dbReference type="ARBA" id="ARBA00022737"/>
    </source>
</evidence>
<feature type="region of interest" description="Disordered" evidence="11">
    <location>
        <begin position="557"/>
        <end position="580"/>
    </location>
</feature>
<proteinExistence type="predicted"/>
<dbReference type="PANTHER" id="PTHR46097">
    <property type="entry name" value="G PROTEIN-COUPLED RECEPTOR KINASE INTERACTING ARFGAP"/>
    <property type="match status" value="1"/>
</dbReference>
<evidence type="ECO:0000259" key="12">
    <source>
        <dbReference type="PROSITE" id="PS50115"/>
    </source>
</evidence>
<dbReference type="InterPro" id="IPR013724">
    <property type="entry name" value="GIT_SHD"/>
</dbReference>
<reference evidence="13" key="4">
    <citation type="submission" date="2025-09" db="UniProtKB">
        <authorList>
            <consortium name="Ensembl"/>
        </authorList>
    </citation>
    <scope>IDENTIFICATION</scope>
</reference>
<dbReference type="Gene3D" id="1.25.40.20">
    <property type="entry name" value="Ankyrin repeat-containing domain"/>
    <property type="match status" value="1"/>
</dbReference>
<dbReference type="FunFam" id="1.10.220.150:FF:000003">
    <property type="entry name" value="ARF GTPase-activating protein GIT2 isoform 1"/>
    <property type="match status" value="1"/>
</dbReference>
<feature type="repeat" description="ANK" evidence="8">
    <location>
        <begin position="166"/>
        <end position="198"/>
    </location>
</feature>
<evidence type="ECO:0000313" key="14">
    <source>
        <dbReference type="Proteomes" id="UP000265140"/>
    </source>
</evidence>
<dbReference type="GO" id="GO:0098793">
    <property type="term" value="C:presynapse"/>
    <property type="evidence" value="ECO:0007669"/>
    <property type="project" value="GOC"/>
</dbReference>
<feature type="compositionally biased region" description="Polar residues" evidence="11">
    <location>
        <begin position="558"/>
        <end position="572"/>
    </location>
</feature>
<dbReference type="SUPFAM" id="SSF48403">
    <property type="entry name" value="Ankyrin repeat"/>
    <property type="match status" value="1"/>
</dbReference>
<dbReference type="GO" id="GO:0032012">
    <property type="term" value="P:regulation of ARF protein signal transduction"/>
    <property type="evidence" value="ECO:0007669"/>
    <property type="project" value="InterPro"/>
</dbReference>
<feature type="compositionally biased region" description="Acidic residues" evidence="11">
    <location>
        <begin position="372"/>
        <end position="390"/>
    </location>
</feature>
<dbReference type="Pfam" id="PF12205">
    <property type="entry name" value="GIT1_C"/>
    <property type="match status" value="1"/>
</dbReference>
<dbReference type="Proteomes" id="UP000265140">
    <property type="component" value="Chromosome 13"/>
</dbReference>
<evidence type="ECO:0000256" key="7">
    <source>
        <dbReference type="ARBA" id="ARBA00023054"/>
    </source>
</evidence>
<sequence>VKIRLTNVSVCSSQQVLHPRWASVNRGVLICDECCSVHRSLGRHSSQVRHLTHTTWPPTQLQMVQTLYSNGANSIWEHSLLDPASVMSGKRKATPQDKVHQNKTEFIKAKYQMLAFVHRMPCRDDDSFTAKDLSKQLHSSVRTGNLETCLRLLSLGAQANFFHPEKGNTPLHVAAKAGQVSQAELLTVYGADPGAPDTSAKTPIDYARQAGHHDLAERLVEIQYELTDRLAFDFSDQTASPAPLSLDLSDLAKAAKKKLQSLSNHLFEELAMDVYDEVDRRETDAVARQHSFFTLVTETTVVPFLPVNPEYSSTRNQGRQKLARFNAHEFATLVIDILSDAKRRQMGNSTSPKESVELILKSVSSRHGSEGLDNDQPDYDSVASDEDTDQEPNSSKDRTKSLDSDLSDGPVTVQEFLEVKNALSASEAKIQQLMKVNSNLSDELRLMQKKLHSLQNENTSLKRQGPSTHIYQVPISSGSEYIDPPSSSPSAMKRRQSARASRPISMSVYETGSGLKLYLPKGETPYPEEGIPNLQPFLPPHVSRQLAACSFATKMEKQTSLPESDYDNTTNESELEDSGVSRRGRLRSSVWLGEGSSIPELDDLEAEADLALPSTEDVIRKTEQITKNIQELLRAAQDNKHDSFIPCSERIHVAVTEMAALFPMKPRTETVRGPLRLLTSSAFRLQGECRKAMPPEGGPGPDLQLVTQQVIQCAYDIAKAAKQLVTITTKENSN</sequence>
<keyword evidence="6 8" id="KW-0040">ANK repeat</keyword>
<dbReference type="PROSITE" id="PS50088">
    <property type="entry name" value="ANK_REPEAT"/>
    <property type="match status" value="1"/>
</dbReference>
<dbReference type="Pfam" id="PF12796">
    <property type="entry name" value="Ank_2"/>
    <property type="match status" value="1"/>
</dbReference>
<dbReference type="GO" id="GO:0036465">
    <property type="term" value="P:synaptic vesicle recycling"/>
    <property type="evidence" value="ECO:0007669"/>
    <property type="project" value="TreeGrafter"/>
</dbReference>
<dbReference type="InterPro" id="IPR036770">
    <property type="entry name" value="Ankyrin_rpt-contain_sf"/>
</dbReference>
<dbReference type="SMART" id="SM00105">
    <property type="entry name" value="ArfGap"/>
    <property type="match status" value="1"/>
</dbReference>
<reference evidence="14" key="1">
    <citation type="journal article" date="2014" name="PLoS ONE">
        <title>The genome and linkage map of the northern pike (Esox lucius): conserved synteny revealed between the salmonid sister group and the Neoteleostei.</title>
        <authorList>
            <person name="Rondeau E.B."/>
            <person name="Minkley D.R."/>
            <person name="Leong J.S."/>
            <person name="Messmer A.M."/>
            <person name="Jantzen J.R."/>
            <person name="von Schalburg K.R."/>
            <person name="Lemon C."/>
            <person name="Bird N.H."/>
            <person name="Koop B.F."/>
        </authorList>
    </citation>
    <scope>NUCLEOTIDE SEQUENCE</scope>
</reference>
<dbReference type="GO" id="GO:0031267">
    <property type="term" value="F:small GTPase binding"/>
    <property type="evidence" value="ECO:0007669"/>
    <property type="project" value="TreeGrafter"/>
</dbReference>
<reference evidence="13" key="2">
    <citation type="submission" date="2020-02" db="EMBL/GenBank/DDBJ databases">
        <title>Esox lucius (northern pike) genome, fEsoLuc1, primary haplotype.</title>
        <authorList>
            <person name="Myers G."/>
            <person name="Karagic N."/>
            <person name="Meyer A."/>
            <person name="Pippel M."/>
            <person name="Reichard M."/>
            <person name="Winkler S."/>
            <person name="Tracey A."/>
            <person name="Sims Y."/>
            <person name="Howe K."/>
            <person name="Rhie A."/>
            <person name="Formenti G."/>
            <person name="Durbin R."/>
            <person name="Fedrigo O."/>
            <person name="Jarvis E.D."/>
        </authorList>
    </citation>
    <scope>NUCLEOTIDE SEQUENCE [LARGE SCALE GENOMIC DNA]</scope>
</reference>